<feature type="domain" description="Ig-like" evidence="9">
    <location>
        <begin position="185"/>
        <end position="273"/>
    </location>
</feature>
<keyword evidence="10" id="KW-1185">Reference proteome</keyword>
<evidence type="ECO:0000313" key="10">
    <source>
        <dbReference type="Proteomes" id="UP000694941"/>
    </source>
</evidence>
<feature type="transmembrane region" description="Helical" evidence="7">
    <location>
        <begin position="884"/>
        <end position="908"/>
    </location>
</feature>
<dbReference type="GeneID" id="106461970"/>
<dbReference type="SMART" id="SM00408">
    <property type="entry name" value="IGc2"/>
    <property type="match status" value="2"/>
</dbReference>
<feature type="transmembrane region" description="Helical" evidence="7">
    <location>
        <begin position="712"/>
        <end position="739"/>
    </location>
</feature>
<comment type="subcellular location">
    <subcellularLocation>
        <location evidence="1">Membrane</location>
        <topology evidence="1">Multi-pass membrane protein</topology>
    </subcellularLocation>
</comment>
<dbReference type="InterPro" id="IPR046338">
    <property type="entry name" value="GAIN_dom_sf"/>
</dbReference>
<dbReference type="InterPro" id="IPR003598">
    <property type="entry name" value="Ig_sub2"/>
</dbReference>
<dbReference type="PANTHER" id="PTHR45813">
    <property type="entry name" value="IG-LIKE DOMAIN-CONTAINING PROTEIN"/>
    <property type="match status" value="1"/>
</dbReference>
<dbReference type="InterPro" id="IPR013098">
    <property type="entry name" value="Ig_I-set"/>
</dbReference>
<dbReference type="InterPro" id="IPR000832">
    <property type="entry name" value="GPCR_2_secretin-like"/>
</dbReference>
<dbReference type="InterPro" id="IPR003599">
    <property type="entry name" value="Ig_sub"/>
</dbReference>
<dbReference type="SMART" id="SM00008">
    <property type="entry name" value="HormR"/>
    <property type="match status" value="1"/>
</dbReference>
<reference evidence="11" key="1">
    <citation type="submission" date="2025-08" db="UniProtKB">
        <authorList>
            <consortium name="RefSeq"/>
        </authorList>
    </citation>
    <scope>IDENTIFICATION</scope>
    <source>
        <tissue evidence="11">Muscle</tissue>
    </source>
</reference>
<dbReference type="Gene3D" id="4.10.1240.10">
    <property type="entry name" value="GPCR, family 2, extracellular hormone receptor domain"/>
    <property type="match status" value="1"/>
</dbReference>
<dbReference type="RefSeq" id="XP_022244795.1">
    <property type="nucleotide sequence ID" value="XM_022389087.1"/>
</dbReference>
<accession>A0ABM1SMD9</accession>
<dbReference type="SUPFAM" id="SSF48726">
    <property type="entry name" value="Immunoglobulin"/>
    <property type="match status" value="2"/>
</dbReference>
<keyword evidence="6" id="KW-0325">Glycoprotein</keyword>
<dbReference type="PROSITE" id="PS50835">
    <property type="entry name" value="IG_LIKE"/>
    <property type="match status" value="2"/>
</dbReference>
<protein>
    <submittedName>
        <fullName evidence="11">Adhesion G protein-coupled receptor B3-like</fullName>
    </submittedName>
</protein>
<feature type="transmembrane region" description="Helical" evidence="7">
    <location>
        <begin position="680"/>
        <end position="700"/>
    </location>
</feature>
<feature type="domain" description="Ig-like" evidence="9">
    <location>
        <begin position="77"/>
        <end position="176"/>
    </location>
</feature>
<feature type="transmembrane region" description="Helical" evidence="7">
    <location>
        <begin position="652"/>
        <end position="673"/>
    </location>
</feature>
<evidence type="ECO:0000256" key="3">
    <source>
        <dbReference type="ARBA" id="ARBA00022692"/>
    </source>
</evidence>
<organism evidence="10 11">
    <name type="scientific">Limulus polyphemus</name>
    <name type="common">Atlantic horseshoe crab</name>
    <dbReference type="NCBI Taxonomy" id="6850"/>
    <lineage>
        <taxon>Eukaryota</taxon>
        <taxon>Metazoa</taxon>
        <taxon>Ecdysozoa</taxon>
        <taxon>Arthropoda</taxon>
        <taxon>Chelicerata</taxon>
        <taxon>Merostomata</taxon>
        <taxon>Xiphosura</taxon>
        <taxon>Limulidae</taxon>
        <taxon>Limulus</taxon>
    </lineage>
</organism>
<proteinExistence type="inferred from homology"/>
<keyword evidence="4 7" id="KW-1133">Transmembrane helix</keyword>
<evidence type="ECO:0000256" key="7">
    <source>
        <dbReference type="SAM" id="Phobius"/>
    </source>
</evidence>
<dbReference type="Gene3D" id="2.60.40.10">
    <property type="entry name" value="Immunoglobulins"/>
    <property type="match status" value="2"/>
</dbReference>
<name>A0ABM1SMD9_LIMPO</name>
<evidence type="ECO:0000259" key="8">
    <source>
        <dbReference type="PROSITE" id="PS50227"/>
    </source>
</evidence>
<feature type="transmembrane region" description="Helical" evidence="7">
    <location>
        <begin position="838"/>
        <end position="864"/>
    </location>
</feature>
<dbReference type="InterPro" id="IPR051587">
    <property type="entry name" value="Adhesion_GPCR"/>
</dbReference>
<dbReference type="InterPro" id="IPR036445">
    <property type="entry name" value="GPCR_2_extracell_dom_sf"/>
</dbReference>
<dbReference type="InterPro" id="IPR013783">
    <property type="entry name" value="Ig-like_fold"/>
</dbReference>
<evidence type="ECO:0000256" key="4">
    <source>
        <dbReference type="ARBA" id="ARBA00022989"/>
    </source>
</evidence>
<evidence type="ECO:0000256" key="5">
    <source>
        <dbReference type="ARBA" id="ARBA00023136"/>
    </source>
</evidence>
<feature type="transmembrane region" description="Helical" evidence="7">
    <location>
        <begin position="792"/>
        <end position="814"/>
    </location>
</feature>
<feature type="domain" description="G-protein coupled receptors family 2 profile 1" evidence="8">
    <location>
        <begin position="256"/>
        <end position="340"/>
    </location>
</feature>
<evidence type="ECO:0000256" key="1">
    <source>
        <dbReference type="ARBA" id="ARBA00004141"/>
    </source>
</evidence>
<evidence type="ECO:0000256" key="6">
    <source>
        <dbReference type="ARBA" id="ARBA00023180"/>
    </source>
</evidence>
<dbReference type="Pfam" id="PF00002">
    <property type="entry name" value="7tm_2"/>
    <property type="match status" value="1"/>
</dbReference>
<sequence>MMGKVNFGTDAYVLSNFSTNKPEGSFLLRHEGLVEFHFFGKKDEREQVRTLMEKAVKSGRIKGYRVEPNYFHFEVEPSLRIQHLKASEKLPVIVGSQLTLECIITGSSRMEVKWYKDGFPINKRTSHQRMWTAFVPKNSQDQFTYLLGFDRTDILDAGVFTCEVVEWGNVDKKQIQIYTRAPPQPKLTPLTATVKEDDRIELYCLLQEDASEKFGYTWLKNGEILNPSKEPEIIEDLFRTGSRMVITSIKSSATYTCIVTSSAGRTSRNSIITVLKFNQNIAVCPMQHFKGLIWNLTAANSLHKLYCPKGFKGTVSRYCNARQNLAEWEDPDFSGCLAKDFIEIRNRFRTLEIGYIQNNLSFILAELNQYLQRRAERMYPGEGEPVVDLLKDIDTFLHKQFVHKGHIDDDTELILDIVSRLLTYPHLIQKQSRLSKIHQLVLNRGLMTPGDVQLFHRDTLVLEKKQVVGGGVHILSFPNLAAPNVDLTREGGWRSKWLKDKLNLTVDFVQFLPVRENVTIATVFYRNLSLFLPPRILAKRESEDLGVHQLYSRVVGIAMMVGRNITKLKDGAVKIRLSLQPNEETVDSAHILTCGRIDYSQETFQYFLDGCHRVSIGKQVVCLCDQIGTFTLLLSSAPTMAKEDIQQGFKTVTGTGCVICISFLCLTLLVLVLSWRNISGAITALKIQFTSTVIGFYIIFLRNLCGSLSQEYYPHLVSLLAFLLLGAFCTLLCVVLTVYVEFVNLQTIHHLELKIVAMGWAVPVIVLGATLAAQVPDGFEFESWWLIKGTKFFYAFLSSGSIVIALYIMMYVTVKTELREHEKFDSTILKKVLNRKRLVNCSLCVLVALIAGLVIFIVFIAYAENIRNITMSLTTRFHCPLEEIIHALSLIAYTIWLSPSLVTIIYFLW</sequence>
<dbReference type="InterPro" id="IPR036179">
    <property type="entry name" value="Ig-like_dom_sf"/>
</dbReference>
<evidence type="ECO:0000313" key="11">
    <source>
        <dbReference type="RefSeq" id="XP_022244795.1"/>
    </source>
</evidence>
<dbReference type="CDD" id="cd00096">
    <property type="entry name" value="Ig"/>
    <property type="match status" value="1"/>
</dbReference>
<dbReference type="PROSITE" id="PS50227">
    <property type="entry name" value="G_PROTEIN_RECEP_F2_3"/>
    <property type="match status" value="1"/>
</dbReference>
<dbReference type="Gene3D" id="2.60.220.50">
    <property type="match status" value="1"/>
</dbReference>
<evidence type="ECO:0000259" key="9">
    <source>
        <dbReference type="PROSITE" id="PS50835"/>
    </source>
</evidence>
<dbReference type="SMART" id="SM00409">
    <property type="entry name" value="IG"/>
    <property type="match status" value="2"/>
</dbReference>
<comment type="similarity">
    <text evidence="2">Belongs to the G-protein coupled receptor 2 family. Adhesion G-protein coupled receptor (ADGR) subfamily.</text>
</comment>
<keyword evidence="5 7" id="KW-0472">Membrane</keyword>
<dbReference type="PANTHER" id="PTHR45813:SF8">
    <property type="entry name" value="IG-LIKE DOMAIN-CONTAINING PROTEIN"/>
    <property type="match status" value="1"/>
</dbReference>
<dbReference type="InterPro" id="IPR001879">
    <property type="entry name" value="GPCR_2_extracellular_dom"/>
</dbReference>
<dbReference type="InterPro" id="IPR007110">
    <property type="entry name" value="Ig-like_dom"/>
</dbReference>
<dbReference type="Proteomes" id="UP000694941">
    <property type="component" value="Unplaced"/>
</dbReference>
<feature type="transmembrane region" description="Helical" evidence="7">
    <location>
        <begin position="751"/>
        <end position="772"/>
    </location>
</feature>
<keyword evidence="3 7" id="KW-0812">Transmembrane</keyword>
<evidence type="ECO:0000256" key="2">
    <source>
        <dbReference type="ARBA" id="ARBA00007343"/>
    </source>
</evidence>
<dbReference type="Pfam" id="PF07679">
    <property type="entry name" value="I-set"/>
    <property type="match status" value="1"/>
</dbReference>
<gene>
    <name evidence="11" type="primary">LOC106461970</name>
</gene>